<organism evidence="7 8">
    <name type="scientific">Tigriopus californicus</name>
    <name type="common">Marine copepod</name>
    <dbReference type="NCBI Taxonomy" id="6832"/>
    <lineage>
        <taxon>Eukaryota</taxon>
        <taxon>Metazoa</taxon>
        <taxon>Ecdysozoa</taxon>
        <taxon>Arthropoda</taxon>
        <taxon>Crustacea</taxon>
        <taxon>Multicrustacea</taxon>
        <taxon>Hexanauplia</taxon>
        <taxon>Copepoda</taxon>
        <taxon>Harpacticoida</taxon>
        <taxon>Harpacticidae</taxon>
        <taxon>Tigriopus</taxon>
    </lineage>
</organism>
<dbReference type="PROSITE" id="PS00135">
    <property type="entry name" value="TRYPSIN_SER"/>
    <property type="match status" value="1"/>
</dbReference>
<dbReference type="STRING" id="6832.A0A553PRE7"/>
<evidence type="ECO:0000313" key="7">
    <source>
        <dbReference type="EMBL" id="TRY80258.1"/>
    </source>
</evidence>
<reference evidence="7 8" key="1">
    <citation type="journal article" date="2018" name="Nat. Ecol. Evol.">
        <title>Genomic signatures of mitonuclear coevolution across populations of Tigriopus californicus.</title>
        <authorList>
            <person name="Barreto F.S."/>
            <person name="Watson E.T."/>
            <person name="Lima T.G."/>
            <person name="Willett C.S."/>
            <person name="Edmands S."/>
            <person name="Li W."/>
            <person name="Burton R.S."/>
        </authorList>
    </citation>
    <scope>NUCLEOTIDE SEQUENCE [LARGE SCALE GENOMIC DNA]</scope>
    <source>
        <strain evidence="7 8">San Diego</strain>
    </source>
</reference>
<dbReference type="InterPro" id="IPR009003">
    <property type="entry name" value="Peptidase_S1_PA"/>
</dbReference>
<dbReference type="InterPro" id="IPR043504">
    <property type="entry name" value="Peptidase_S1_PA_chymotrypsin"/>
</dbReference>
<dbReference type="Pfam" id="PF00089">
    <property type="entry name" value="Trypsin"/>
    <property type="match status" value="1"/>
</dbReference>
<evidence type="ECO:0000256" key="1">
    <source>
        <dbReference type="ARBA" id="ARBA00022670"/>
    </source>
</evidence>
<dbReference type="GO" id="GO:0004252">
    <property type="term" value="F:serine-type endopeptidase activity"/>
    <property type="evidence" value="ECO:0007669"/>
    <property type="project" value="InterPro"/>
</dbReference>
<dbReference type="PANTHER" id="PTHR24252">
    <property type="entry name" value="ACROSIN-RELATED"/>
    <property type="match status" value="1"/>
</dbReference>
<sequence length="422" mass="47162">MMKWSSCPVSSIRALSAFGLILGSILILNSGIDLVGASEASDPVDPIPSTLLHRIRDKYLVKMDSLNKPIPFDDYIKHVPLTEEKAEQLKKIVRVVRKKRRKQTETLKREKRGDSFKTWQEEKKANYRQGRQRGATVEHLSEPSPYDFSGVCGQSRESYSLKLKPSFRILNGTCSKYGDHPWIAQIQIRDPSNPEFDFKHHCGGTIISKDHILSAAHCFQGHHHSYMRVVIGQNHLDKTEDNELAFDVQDVLLHPDWDSPKLGRYSNDIAVLKIRRKGGSVGISFSDNVAPACLPSSDTWFEPGMECIIAGWGKTEAGSADEGALCLQTAAVPLINTRECREMYSISNRNIVDGMTCAGYQTGGVDSCKGDSGGPLTCKVNGRYHLYGVVSWGDGCGQRNKPGVYSRVQHYLQWIHDTLRKL</sequence>
<dbReference type="InterPro" id="IPR001314">
    <property type="entry name" value="Peptidase_S1A"/>
</dbReference>
<dbReference type="InterPro" id="IPR001254">
    <property type="entry name" value="Trypsin_dom"/>
</dbReference>
<dbReference type="PROSITE" id="PS50240">
    <property type="entry name" value="TRYPSIN_DOM"/>
    <property type="match status" value="1"/>
</dbReference>
<evidence type="ECO:0000256" key="2">
    <source>
        <dbReference type="ARBA" id="ARBA00022801"/>
    </source>
</evidence>
<keyword evidence="2 5" id="KW-0378">Hydrolase</keyword>
<dbReference type="InterPro" id="IPR033116">
    <property type="entry name" value="TRYPSIN_SER"/>
</dbReference>
<dbReference type="OrthoDB" id="5979691at2759"/>
<comment type="caution">
    <text evidence="7">The sequence shown here is derived from an EMBL/GenBank/DDBJ whole genome shotgun (WGS) entry which is preliminary data.</text>
</comment>
<dbReference type="AlphaFoldDB" id="A0A553PRE7"/>
<feature type="domain" description="Peptidase S1" evidence="6">
    <location>
        <begin position="169"/>
        <end position="420"/>
    </location>
</feature>
<dbReference type="SMART" id="SM00020">
    <property type="entry name" value="Tryp_SPc"/>
    <property type="match status" value="1"/>
</dbReference>
<dbReference type="Proteomes" id="UP000318571">
    <property type="component" value="Chromosome 12"/>
</dbReference>
<keyword evidence="1 5" id="KW-0645">Protease</keyword>
<dbReference type="PROSITE" id="PS00134">
    <property type="entry name" value="TRYPSIN_HIS"/>
    <property type="match status" value="1"/>
</dbReference>
<evidence type="ECO:0000256" key="4">
    <source>
        <dbReference type="ARBA" id="ARBA00023157"/>
    </source>
</evidence>
<protein>
    <recommendedName>
        <fullName evidence="6">Peptidase S1 domain-containing protein</fullName>
    </recommendedName>
</protein>
<dbReference type="FunFam" id="2.40.10.10:FF:000003">
    <property type="entry name" value="Transmembrane serine protease 3"/>
    <property type="match status" value="1"/>
</dbReference>
<keyword evidence="3 5" id="KW-0720">Serine protease</keyword>
<evidence type="ECO:0000313" key="8">
    <source>
        <dbReference type="Proteomes" id="UP000318571"/>
    </source>
</evidence>
<dbReference type="SUPFAM" id="SSF50494">
    <property type="entry name" value="Trypsin-like serine proteases"/>
    <property type="match status" value="1"/>
</dbReference>
<name>A0A553PRE7_TIGCA</name>
<evidence type="ECO:0000256" key="3">
    <source>
        <dbReference type="ARBA" id="ARBA00022825"/>
    </source>
</evidence>
<accession>A0A553PRE7</accession>
<dbReference type="InterPro" id="IPR018114">
    <property type="entry name" value="TRYPSIN_HIS"/>
</dbReference>
<dbReference type="PANTHER" id="PTHR24252:SF10">
    <property type="entry name" value="SERINE PROTEASE 56"/>
    <property type="match status" value="1"/>
</dbReference>
<gene>
    <name evidence="7" type="ORF">TCAL_09442</name>
</gene>
<keyword evidence="4" id="KW-1015">Disulfide bond</keyword>
<dbReference type="OMA" id="MECIIAG"/>
<dbReference type="GO" id="GO:0006508">
    <property type="term" value="P:proteolysis"/>
    <property type="evidence" value="ECO:0007669"/>
    <property type="project" value="UniProtKB-KW"/>
</dbReference>
<dbReference type="EMBL" id="VCGU01000001">
    <property type="protein sequence ID" value="TRY80258.1"/>
    <property type="molecule type" value="Genomic_DNA"/>
</dbReference>
<dbReference type="PRINTS" id="PR00722">
    <property type="entry name" value="CHYMOTRYPSIN"/>
</dbReference>
<evidence type="ECO:0000259" key="6">
    <source>
        <dbReference type="PROSITE" id="PS50240"/>
    </source>
</evidence>
<dbReference type="Gene3D" id="2.40.10.10">
    <property type="entry name" value="Trypsin-like serine proteases"/>
    <property type="match status" value="1"/>
</dbReference>
<keyword evidence="8" id="KW-1185">Reference proteome</keyword>
<evidence type="ECO:0000256" key="5">
    <source>
        <dbReference type="RuleBase" id="RU363034"/>
    </source>
</evidence>
<proteinExistence type="predicted"/>
<dbReference type="CDD" id="cd00190">
    <property type="entry name" value="Tryp_SPc"/>
    <property type="match status" value="1"/>
</dbReference>